<dbReference type="InterPro" id="IPR050245">
    <property type="entry name" value="PrsA_foldase"/>
</dbReference>
<keyword evidence="4 5" id="KW-0697">Rotamase</keyword>
<evidence type="ECO:0000256" key="4">
    <source>
        <dbReference type="ARBA" id="ARBA00023110"/>
    </source>
</evidence>
<dbReference type="EMBL" id="JQSG02000001">
    <property type="protein sequence ID" value="OBS10599.1"/>
    <property type="molecule type" value="Genomic_DNA"/>
</dbReference>
<dbReference type="InterPro" id="IPR000297">
    <property type="entry name" value="PPIase_PpiC"/>
</dbReference>
<dbReference type="Proteomes" id="UP000029273">
    <property type="component" value="Unassembled WGS sequence"/>
</dbReference>
<dbReference type="Pfam" id="PF00639">
    <property type="entry name" value="Rotamase"/>
    <property type="match status" value="1"/>
</dbReference>
<evidence type="ECO:0000256" key="5">
    <source>
        <dbReference type="PROSITE-ProRule" id="PRU00278"/>
    </source>
</evidence>
<name>A0A1A6C7S3_9GAMM</name>
<comment type="similarity">
    <text evidence="2">Belongs to the PpiC/parvulin rotamase family.</text>
</comment>
<dbReference type="PANTHER" id="PTHR47245">
    <property type="entry name" value="PEPTIDYLPROLYL ISOMERASE"/>
    <property type="match status" value="1"/>
</dbReference>
<dbReference type="PROSITE" id="PS50198">
    <property type="entry name" value="PPIC_PPIASE_2"/>
    <property type="match status" value="1"/>
</dbReference>
<dbReference type="PANTHER" id="PTHR47245:SF2">
    <property type="entry name" value="PEPTIDYL-PROLYL CIS-TRANS ISOMERASE HP_0175-RELATED"/>
    <property type="match status" value="1"/>
</dbReference>
<evidence type="ECO:0000256" key="3">
    <source>
        <dbReference type="ARBA" id="ARBA00013194"/>
    </source>
</evidence>
<dbReference type="Gene3D" id="3.10.50.40">
    <property type="match status" value="1"/>
</dbReference>
<dbReference type="SUPFAM" id="SSF109998">
    <property type="entry name" value="Triger factor/SurA peptide-binding domain-like"/>
    <property type="match status" value="1"/>
</dbReference>
<feature type="domain" description="PpiC" evidence="6">
    <location>
        <begin position="150"/>
        <end position="252"/>
    </location>
</feature>
<reference evidence="7 8" key="1">
    <citation type="journal article" date="2014" name="Genome Announc.">
        <title>Draft Genome Sequence of the Iron-Oxidizing, Acidophilic, and Halotolerant 'Thiobacillus prosperus' Type Strain DSM 5130.</title>
        <authorList>
            <person name="Ossandon F.J."/>
            <person name="Cardenas J.P."/>
            <person name="Corbett M."/>
            <person name="Quatrini R."/>
            <person name="Holmes D.S."/>
            <person name="Watkin E."/>
        </authorList>
    </citation>
    <scope>NUCLEOTIDE SEQUENCE [LARGE SCALE GENOMIC DNA]</scope>
    <source>
        <strain evidence="7 8">DSM 5130</strain>
    </source>
</reference>
<organism evidence="7 8">
    <name type="scientific">Acidihalobacter prosperus</name>
    <dbReference type="NCBI Taxonomy" id="160660"/>
    <lineage>
        <taxon>Bacteria</taxon>
        <taxon>Pseudomonadati</taxon>
        <taxon>Pseudomonadota</taxon>
        <taxon>Gammaproteobacteria</taxon>
        <taxon>Chromatiales</taxon>
        <taxon>Ectothiorhodospiraceae</taxon>
        <taxon>Acidihalobacter</taxon>
    </lineage>
</organism>
<evidence type="ECO:0000313" key="7">
    <source>
        <dbReference type="EMBL" id="OBS10599.1"/>
    </source>
</evidence>
<dbReference type="NCBIfam" id="TIGR02933">
    <property type="entry name" value="nifM_nitrog"/>
    <property type="match status" value="1"/>
</dbReference>
<dbReference type="GO" id="GO:0003755">
    <property type="term" value="F:peptidyl-prolyl cis-trans isomerase activity"/>
    <property type="evidence" value="ECO:0007669"/>
    <property type="project" value="UniProtKB-KW"/>
</dbReference>
<keyword evidence="5" id="KW-0413">Isomerase</keyword>
<dbReference type="RefSeq" id="WP_052064682.1">
    <property type="nucleotide sequence ID" value="NZ_JQSG02000001.1"/>
</dbReference>
<protein>
    <recommendedName>
        <fullName evidence="3">peptidylprolyl isomerase</fullName>
        <ecNumber evidence="3">5.2.1.8</ecNumber>
    </recommendedName>
</protein>
<dbReference type="InterPro" id="IPR046357">
    <property type="entry name" value="PPIase_dom_sf"/>
</dbReference>
<evidence type="ECO:0000313" key="8">
    <source>
        <dbReference type="Proteomes" id="UP000029273"/>
    </source>
</evidence>
<proteinExistence type="inferred from homology"/>
<evidence type="ECO:0000259" key="6">
    <source>
        <dbReference type="PROSITE" id="PS50198"/>
    </source>
</evidence>
<evidence type="ECO:0000256" key="1">
    <source>
        <dbReference type="ARBA" id="ARBA00000971"/>
    </source>
</evidence>
<dbReference type="EC" id="5.2.1.8" evidence="3"/>
<dbReference type="InterPro" id="IPR023058">
    <property type="entry name" value="PPIase_PpiC_CS"/>
</dbReference>
<dbReference type="InterPro" id="IPR027304">
    <property type="entry name" value="Trigger_fact/SurA_dom_sf"/>
</dbReference>
<dbReference type="InterPro" id="IPR014282">
    <property type="entry name" value="Nitrogen_fix_NifM"/>
</dbReference>
<evidence type="ECO:0000256" key="2">
    <source>
        <dbReference type="ARBA" id="ARBA00007656"/>
    </source>
</evidence>
<dbReference type="PROSITE" id="PS01096">
    <property type="entry name" value="PPIC_PPIASE_1"/>
    <property type="match status" value="1"/>
</dbReference>
<comment type="caution">
    <text evidence="7">The sequence shown here is derived from an EMBL/GenBank/DDBJ whole genome shotgun (WGS) entry which is preliminary data.</text>
</comment>
<gene>
    <name evidence="7" type="ORF">Thpro_020315</name>
</gene>
<dbReference type="SUPFAM" id="SSF54534">
    <property type="entry name" value="FKBP-like"/>
    <property type="match status" value="1"/>
</dbReference>
<dbReference type="AlphaFoldDB" id="A0A1A6C7S3"/>
<accession>A0A1A6C7S3</accession>
<dbReference type="OrthoDB" id="9769613at2"/>
<keyword evidence="8" id="KW-1185">Reference proteome</keyword>
<comment type="catalytic activity">
    <reaction evidence="1">
        <text>[protein]-peptidylproline (omega=180) = [protein]-peptidylproline (omega=0)</text>
        <dbReference type="Rhea" id="RHEA:16237"/>
        <dbReference type="Rhea" id="RHEA-COMP:10747"/>
        <dbReference type="Rhea" id="RHEA-COMP:10748"/>
        <dbReference type="ChEBI" id="CHEBI:83833"/>
        <dbReference type="ChEBI" id="CHEBI:83834"/>
        <dbReference type="EC" id="5.2.1.8"/>
    </reaction>
</comment>
<sequence>MTSKAASRRPAAARLAPEIAYLALDMALEKHRKPLSELDDEIASALLDAADRRFRLERRMLASALGSSAQVPASTLADAEQRIHGRYDSNEELLADLRRNRLDIEGLRAALHHNLRVEALRAQVRRQAPAVNDIDARLYYQAHRNDFDLPETRSARHILITVNPDFPENTEQAAKRRLGALRAQIERAPDRFEALAQRHSECPTGLEGGRLGRLRRGMLYPALDRCLFTLGEGELSGVERSPLGWHLLRCDQVHPPRTIGELQALPRIRALLAQRLQDAHEQAWIDSLQTDDVD</sequence>